<comment type="similarity">
    <text evidence="1 3">Belongs to the D-glutamate cyclase family.</text>
</comment>
<keyword evidence="2 3" id="KW-0456">Lyase</keyword>
<sequence>MPSITAESTPAAARESIRAGAWSAVTTGLCAGYVQANLAVLPGELADEFAEFCRQNPQPLPLLEATEPGVADRLRVAPHADLRTDLPKYRVHRHGIVESEVDSVRELWRDDFVAFLLGCSFSAEERLLAAGVRLRHLETGGNVPMFRTSLRCRPVGRFHGPVVVSMRAIRRSEVDRAVAVTAELPFAHGAPLHVGDPAEIGIADPSTPDWGDPMPLEADELPVFWACGVTPQAVLAEVRPELAITHAPGCMFLTDLRVADLAAGR</sequence>
<evidence type="ECO:0000256" key="1">
    <source>
        <dbReference type="ARBA" id="ARBA00007896"/>
    </source>
</evidence>
<evidence type="ECO:0000313" key="5">
    <source>
        <dbReference type="Proteomes" id="UP000199529"/>
    </source>
</evidence>
<dbReference type="PANTHER" id="PTHR32022:SF10">
    <property type="entry name" value="D-GLUTAMATE CYCLASE, MITOCHONDRIAL"/>
    <property type="match status" value="1"/>
</dbReference>
<dbReference type="HAMAP" id="MF_01830">
    <property type="entry name" value="Hydro_lyase"/>
    <property type="match status" value="1"/>
</dbReference>
<dbReference type="Proteomes" id="UP000199529">
    <property type="component" value="Unassembled WGS sequence"/>
</dbReference>
<dbReference type="PANTHER" id="PTHR32022">
    <property type="entry name" value="D-GLUTAMATE CYCLASE, MITOCHONDRIAL"/>
    <property type="match status" value="1"/>
</dbReference>
<dbReference type="FunFam" id="3.30.2040.10:FF:000001">
    <property type="entry name" value="D-glutamate cyclase, mitochondrial"/>
    <property type="match status" value="1"/>
</dbReference>
<dbReference type="PIRSF" id="PIRSF029755">
    <property type="entry name" value="UCP029755"/>
    <property type="match status" value="1"/>
</dbReference>
<dbReference type="EMBL" id="FNOK01000053">
    <property type="protein sequence ID" value="SDZ23304.1"/>
    <property type="molecule type" value="Genomic_DNA"/>
</dbReference>
<organism evidence="4 5">
    <name type="scientific">Saccharopolyspora shandongensis</name>
    <dbReference type="NCBI Taxonomy" id="418495"/>
    <lineage>
        <taxon>Bacteria</taxon>
        <taxon>Bacillati</taxon>
        <taxon>Actinomycetota</taxon>
        <taxon>Actinomycetes</taxon>
        <taxon>Pseudonocardiales</taxon>
        <taxon>Pseudonocardiaceae</taxon>
        <taxon>Saccharopolyspora</taxon>
    </lineage>
</organism>
<name>A0A1H3RC19_9PSEU</name>
<dbReference type="Gene3D" id="3.30.2040.10">
    <property type="entry name" value="PSTPO5379-like domain"/>
    <property type="match status" value="1"/>
</dbReference>
<dbReference type="Pfam" id="PF07286">
    <property type="entry name" value="D-Glu_cyclase"/>
    <property type="match status" value="1"/>
</dbReference>
<protein>
    <recommendedName>
        <fullName evidence="3">Putative hydro-lyase SAMN05216215_105338</fullName>
        <ecNumber evidence="3">4.2.1.-</ecNumber>
    </recommendedName>
</protein>
<dbReference type="NCBIfam" id="NF003969">
    <property type="entry name" value="PRK05463.1"/>
    <property type="match status" value="1"/>
</dbReference>
<dbReference type="OrthoDB" id="149585at2"/>
<evidence type="ECO:0000256" key="2">
    <source>
        <dbReference type="ARBA" id="ARBA00023239"/>
    </source>
</evidence>
<proteinExistence type="inferred from homology"/>
<keyword evidence="5" id="KW-1185">Reference proteome</keyword>
<dbReference type="SUPFAM" id="SSF160920">
    <property type="entry name" value="PSTPO5379-like"/>
    <property type="match status" value="1"/>
</dbReference>
<dbReference type="STRING" id="418495.SAMN05216215_105338"/>
<accession>A0A1H3RC19</accession>
<dbReference type="InterPro" id="IPR016938">
    <property type="entry name" value="UPF0317"/>
</dbReference>
<dbReference type="InterPro" id="IPR038021">
    <property type="entry name" value="Putative_hydro-lyase"/>
</dbReference>
<dbReference type="EC" id="4.2.1.-" evidence="3"/>
<evidence type="ECO:0000256" key="3">
    <source>
        <dbReference type="HAMAP-Rule" id="MF_01830"/>
    </source>
</evidence>
<reference evidence="5" key="1">
    <citation type="submission" date="2016-10" db="EMBL/GenBank/DDBJ databases">
        <authorList>
            <person name="Varghese N."/>
            <person name="Submissions S."/>
        </authorList>
    </citation>
    <scope>NUCLEOTIDE SEQUENCE [LARGE SCALE GENOMIC DNA]</scope>
    <source>
        <strain evidence="5">CGMCC 4.3530</strain>
    </source>
</reference>
<dbReference type="GO" id="GO:0016829">
    <property type="term" value="F:lyase activity"/>
    <property type="evidence" value="ECO:0007669"/>
    <property type="project" value="UniProtKB-KW"/>
</dbReference>
<evidence type="ECO:0000313" key="4">
    <source>
        <dbReference type="EMBL" id="SDZ23304.1"/>
    </source>
</evidence>
<dbReference type="RefSeq" id="WP_093275283.1">
    <property type="nucleotide sequence ID" value="NZ_FNOK01000053.1"/>
</dbReference>
<dbReference type="Gene3D" id="3.40.1640.10">
    <property type="entry name" value="PSTPO5379-like"/>
    <property type="match status" value="1"/>
</dbReference>
<dbReference type="InterPro" id="IPR009906">
    <property type="entry name" value="D-Glu_cyclase"/>
</dbReference>
<dbReference type="AlphaFoldDB" id="A0A1H3RC19"/>
<gene>
    <name evidence="4" type="ORF">SAMN05216215_105338</name>
</gene>